<dbReference type="Pfam" id="PF02632">
    <property type="entry name" value="BioY"/>
    <property type="match status" value="1"/>
</dbReference>
<organism evidence="3 4">
    <name type="scientific">candidate division KSB3 bacterium</name>
    <dbReference type="NCBI Taxonomy" id="2044937"/>
    <lineage>
        <taxon>Bacteria</taxon>
        <taxon>candidate division KSB3</taxon>
    </lineage>
</organism>
<keyword evidence="2" id="KW-1133">Transmembrane helix</keyword>
<dbReference type="GO" id="GO:0015225">
    <property type="term" value="F:biotin transmembrane transporter activity"/>
    <property type="evidence" value="ECO:0007669"/>
    <property type="project" value="InterPro"/>
</dbReference>
<proteinExistence type="inferred from homology"/>
<dbReference type="Proteomes" id="UP000649604">
    <property type="component" value="Unassembled WGS sequence"/>
</dbReference>
<protein>
    <submittedName>
        <fullName evidence="3">Biotin transporter BioY</fullName>
    </submittedName>
</protein>
<name>A0A9D5Q7F5_9BACT</name>
<dbReference type="EMBL" id="WJJP01000548">
    <property type="protein sequence ID" value="MBD3326247.1"/>
    <property type="molecule type" value="Genomic_DNA"/>
</dbReference>
<evidence type="ECO:0000256" key="2">
    <source>
        <dbReference type="SAM" id="Phobius"/>
    </source>
</evidence>
<reference evidence="3" key="1">
    <citation type="submission" date="2019-11" db="EMBL/GenBank/DDBJ databases">
        <title>Microbial mats filling the niche in hypersaline microbial mats.</title>
        <authorList>
            <person name="Wong H.L."/>
            <person name="Macleod F.I."/>
            <person name="White R.A. III"/>
            <person name="Burns B.P."/>
        </authorList>
    </citation>
    <scope>NUCLEOTIDE SEQUENCE</scope>
    <source>
        <strain evidence="3">Rbin_158</strain>
    </source>
</reference>
<evidence type="ECO:0000313" key="4">
    <source>
        <dbReference type="Proteomes" id="UP000649604"/>
    </source>
</evidence>
<dbReference type="GO" id="GO:0005886">
    <property type="term" value="C:plasma membrane"/>
    <property type="evidence" value="ECO:0007669"/>
    <property type="project" value="InterPro"/>
</dbReference>
<comment type="similarity">
    <text evidence="1">Belongs to the BioY family.</text>
</comment>
<feature type="non-terminal residue" evidence="3">
    <location>
        <position position="83"/>
    </location>
</feature>
<keyword evidence="2" id="KW-0812">Transmembrane</keyword>
<evidence type="ECO:0000313" key="3">
    <source>
        <dbReference type="EMBL" id="MBD3326247.1"/>
    </source>
</evidence>
<sequence length="83" mass="8856">MSTRETTLRTPLIEMLFPETSLVRKTLLVLGTSLMLALSAQIVIPLPFSPVPVTFQTCVVLLAGAVLGSRLGTLSVLVYIAQG</sequence>
<dbReference type="PANTHER" id="PTHR34295:SF1">
    <property type="entry name" value="BIOTIN TRANSPORTER BIOY"/>
    <property type="match status" value="1"/>
</dbReference>
<gene>
    <name evidence="3" type="ORF">GF339_16800</name>
</gene>
<comment type="caution">
    <text evidence="3">The sequence shown here is derived from an EMBL/GenBank/DDBJ whole genome shotgun (WGS) entry which is preliminary data.</text>
</comment>
<evidence type="ECO:0000256" key="1">
    <source>
        <dbReference type="ARBA" id="ARBA00010692"/>
    </source>
</evidence>
<dbReference type="InterPro" id="IPR003784">
    <property type="entry name" value="BioY"/>
</dbReference>
<dbReference type="AlphaFoldDB" id="A0A9D5Q7F5"/>
<dbReference type="PANTHER" id="PTHR34295">
    <property type="entry name" value="BIOTIN TRANSPORTER BIOY"/>
    <property type="match status" value="1"/>
</dbReference>
<dbReference type="Gene3D" id="1.10.1760.20">
    <property type="match status" value="1"/>
</dbReference>
<feature type="transmembrane region" description="Helical" evidence="2">
    <location>
        <begin position="27"/>
        <end position="48"/>
    </location>
</feature>
<feature type="transmembrane region" description="Helical" evidence="2">
    <location>
        <begin position="54"/>
        <end position="81"/>
    </location>
</feature>
<keyword evidence="2" id="KW-0472">Membrane</keyword>
<accession>A0A9D5Q7F5</accession>